<sequence length="55" mass="5223">MGVWVGVGVDSVVAVGLGVGVVAICGAESVDVATTPPATAATSATATDPAIHAFR</sequence>
<gene>
    <name evidence="1" type="ORF">P5G46_13285</name>
</gene>
<name>A0ABW9GIK0_9MICO</name>
<dbReference type="Proteomes" id="UP001630303">
    <property type="component" value="Unassembled WGS sequence"/>
</dbReference>
<organism evidence="1 2">
    <name type="scientific">Microbacterium mcarthurae</name>
    <dbReference type="NCBI Taxonomy" id="3035918"/>
    <lineage>
        <taxon>Bacteria</taxon>
        <taxon>Bacillati</taxon>
        <taxon>Actinomycetota</taxon>
        <taxon>Actinomycetes</taxon>
        <taxon>Micrococcales</taxon>
        <taxon>Microbacteriaceae</taxon>
        <taxon>Microbacterium</taxon>
    </lineage>
</organism>
<reference evidence="1 2" key="1">
    <citation type="submission" date="2023-03" db="EMBL/GenBank/DDBJ databases">
        <title>MT1 and MT2 Draft Genomes of Novel Species.</title>
        <authorList>
            <person name="Venkateswaran K."/>
        </authorList>
    </citation>
    <scope>NUCLEOTIDE SEQUENCE [LARGE SCALE GENOMIC DNA]</scope>
    <source>
        <strain evidence="1 2">IF8SW-P5</strain>
    </source>
</reference>
<keyword evidence="2" id="KW-1185">Reference proteome</keyword>
<comment type="caution">
    <text evidence="1">The sequence shown here is derived from an EMBL/GenBank/DDBJ whole genome shotgun (WGS) entry which is preliminary data.</text>
</comment>
<dbReference type="RefSeq" id="WP_408905877.1">
    <property type="nucleotide sequence ID" value="NZ_JAROCE010000004.1"/>
</dbReference>
<protein>
    <submittedName>
        <fullName evidence="1">Uncharacterized protein</fullName>
    </submittedName>
</protein>
<evidence type="ECO:0000313" key="1">
    <source>
        <dbReference type="EMBL" id="MFM2721485.1"/>
    </source>
</evidence>
<proteinExistence type="predicted"/>
<dbReference type="EMBL" id="JAROCE010000004">
    <property type="protein sequence ID" value="MFM2721485.1"/>
    <property type="molecule type" value="Genomic_DNA"/>
</dbReference>
<evidence type="ECO:0000313" key="2">
    <source>
        <dbReference type="Proteomes" id="UP001630303"/>
    </source>
</evidence>
<accession>A0ABW9GIK0</accession>